<dbReference type="EMBL" id="CAJFCW020000001">
    <property type="protein sequence ID" value="CAG9082125.1"/>
    <property type="molecule type" value="Genomic_DNA"/>
</dbReference>
<comment type="caution">
    <text evidence="3">The sequence shown here is derived from an EMBL/GenBank/DDBJ whole genome shotgun (WGS) entry which is preliminary data.</text>
</comment>
<evidence type="ECO:0000259" key="2">
    <source>
        <dbReference type="PROSITE" id="PS50870"/>
    </source>
</evidence>
<dbReference type="GO" id="GO:0051049">
    <property type="term" value="P:regulation of transport"/>
    <property type="evidence" value="ECO:0007669"/>
    <property type="project" value="TreeGrafter"/>
</dbReference>
<dbReference type="OrthoDB" id="2126778at2759"/>
<dbReference type="PANTHER" id="PTHR10164">
    <property type="entry name" value="ISLET CELL AUTOANTIGEN 1"/>
    <property type="match status" value="1"/>
</dbReference>
<dbReference type="EMBL" id="CAJFDH010000001">
    <property type="protein sequence ID" value="CAD5206525.1"/>
    <property type="molecule type" value="Genomic_DNA"/>
</dbReference>
<dbReference type="GO" id="GO:0005794">
    <property type="term" value="C:Golgi apparatus"/>
    <property type="evidence" value="ECO:0007669"/>
    <property type="project" value="TreeGrafter"/>
</dbReference>
<dbReference type="SMART" id="SM01015">
    <property type="entry name" value="Arfaptin"/>
    <property type="match status" value="1"/>
</dbReference>
<dbReference type="SUPFAM" id="SSF103657">
    <property type="entry name" value="BAR/IMD domain-like"/>
    <property type="match status" value="1"/>
</dbReference>
<evidence type="ECO:0000313" key="4">
    <source>
        <dbReference type="Proteomes" id="UP000614601"/>
    </source>
</evidence>
<accession>A0A811JSU7</accession>
<feature type="region of interest" description="Disordered" evidence="1">
    <location>
        <begin position="286"/>
        <end position="338"/>
    </location>
</feature>
<sequence length="441" mass="50335">MTSFYEAATSGRNYDRFAMDDLVGENTLIKMKQHFWTAKQLLRSKLGKKEDDNLTASDADFDSKLASFYAIKDSTRGLMASLEDLHHFFSSLQESNKHMGVLLIKQSRYQKSHVAKAMEAVGQSQSYAYKYSGNALTTLIKMYRDLDVFFDRAVNDCSITVEAAERARTEYRGSLLWMKKCSEELDPESEQLMDQYRTTQTICRQNKEKFDQLKEDTYHKTDVLSECRTRLVLETTHKYLQDIGDYMQEMSRTYAQVLEELKDIDNYEIDVLTILNDPMSLVMEQNKKKPDPVSNNTPLPQQDVPVQKSSDPPQPDLMGLDSESEKSRPDSPLGELPDSEADQIEAEAQQNFVVGPLPTLYSQENQQFPKIDPPSGWISKVKSGAQDIFNLNTSSEDAFLPSDLVNMPSALSSDSRNTEWDSWLNQFDPLTQTKQQNSSEI</sequence>
<dbReference type="GO" id="GO:0019904">
    <property type="term" value="F:protein domain specific binding"/>
    <property type="evidence" value="ECO:0007669"/>
    <property type="project" value="InterPro"/>
</dbReference>
<organism evidence="3 4">
    <name type="scientific">Bursaphelenchus okinawaensis</name>
    <dbReference type="NCBI Taxonomy" id="465554"/>
    <lineage>
        <taxon>Eukaryota</taxon>
        <taxon>Metazoa</taxon>
        <taxon>Ecdysozoa</taxon>
        <taxon>Nematoda</taxon>
        <taxon>Chromadorea</taxon>
        <taxon>Rhabditida</taxon>
        <taxon>Tylenchina</taxon>
        <taxon>Tylenchomorpha</taxon>
        <taxon>Aphelenchoidea</taxon>
        <taxon>Aphelenchoididae</taxon>
        <taxon>Bursaphelenchus</taxon>
    </lineage>
</organism>
<dbReference type="Gene3D" id="1.20.1270.60">
    <property type="entry name" value="Arfaptin homology (AH) domain/BAR domain"/>
    <property type="match status" value="1"/>
</dbReference>
<gene>
    <name evidence="3" type="ORF">BOKJ2_LOCUS1209</name>
</gene>
<proteinExistence type="predicted"/>
<evidence type="ECO:0000256" key="1">
    <source>
        <dbReference type="SAM" id="MobiDB-lite"/>
    </source>
</evidence>
<evidence type="ECO:0000313" key="3">
    <source>
        <dbReference type="EMBL" id="CAD5206525.1"/>
    </source>
</evidence>
<dbReference type="Proteomes" id="UP000614601">
    <property type="component" value="Unassembled WGS sequence"/>
</dbReference>
<dbReference type="Pfam" id="PF06456">
    <property type="entry name" value="Arfaptin"/>
    <property type="match status" value="1"/>
</dbReference>
<keyword evidence="4" id="KW-1185">Reference proteome</keyword>
<dbReference type="InterPro" id="IPR010504">
    <property type="entry name" value="AH_dom"/>
</dbReference>
<protein>
    <recommendedName>
        <fullName evidence="2">AH domain-containing protein</fullName>
    </recommendedName>
</protein>
<feature type="domain" description="AH" evidence="2">
    <location>
        <begin position="56"/>
        <end position="259"/>
    </location>
</feature>
<dbReference type="PANTHER" id="PTHR10164:SF4">
    <property type="entry name" value="GH23156P"/>
    <property type="match status" value="1"/>
</dbReference>
<reference evidence="3" key="1">
    <citation type="submission" date="2020-09" db="EMBL/GenBank/DDBJ databases">
        <authorList>
            <person name="Kikuchi T."/>
        </authorList>
    </citation>
    <scope>NUCLEOTIDE SEQUENCE</scope>
    <source>
        <strain evidence="3">SH1</strain>
    </source>
</reference>
<dbReference type="InterPro" id="IPR024114">
    <property type="entry name" value="Islet_autoAg_Ica1/Ica1-like"/>
</dbReference>
<dbReference type="AlphaFoldDB" id="A0A811JSU7"/>
<name>A0A811JSU7_9BILA</name>
<dbReference type="InterPro" id="IPR027267">
    <property type="entry name" value="AH/BAR_dom_sf"/>
</dbReference>
<dbReference type="Proteomes" id="UP000783686">
    <property type="component" value="Unassembled WGS sequence"/>
</dbReference>
<dbReference type="PROSITE" id="PS50870">
    <property type="entry name" value="AH"/>
    <property type="match status" value="1"/>
</dbReference>